<evidence type="ECO:0008006" key="3">
    <source>
        <dbReference type="Google" id="ProtNLM"/>
    </source>
</evidence>
<dbReference type="EMBL" id="KN819352">
    <property type="protein sequence ID" value="KIJ13475.1"/>
    <property type="molecule type" value="Genomic_DNA"/>
</dbReference>
<sequence>MMSEVVKETSIPLYATKLEQYGDVKDIPPSSIIRLLGTNCAPADDERDEVRNLLVEPRAELDAVEEDIGRLQTRLADVQRRKRELASYVEDLGALLSPIKRMPPEIMTRVFEFCGDVHVHGPHCEPSRRAPLLLGSVCRSWRALSLAMPRLWTALYLDLPTSGEFNKEEEILHTWIQRSRPFPISLWLWNDFLTDDVPAALLRKLSRTISENAERWRAIFVHFPAFARDWDYFNSLVRCEMPALEELELSPQCTPWAPFRPEFLPSLRELQIPAGAMPDSHKTLPWTQLTHLTLRGGYRTADVDELLGILTRAPLLTHLHVEITQYKSETKWDGSRDRISMPCLATLVLVTISNHDDCISHILDALTTPALRDFQLLTRVWDTCRMTTGWCHESFLALLARSKCSLNHFTLTAVAITSAQMRQVMELCPSLVLLKLNGADVHLVMAPLLKDMVNDSEHDRNLPLGPWLKAISLSCESTDALDYQVGDAGLTFEQAFARVVTSRTTRRELNSKVLKLKWIHWTIWWDWCRGHQSPIQAHPDPELETRLSRLCVGEVDVGVSAATYNKYKRVS</sequence>
<organism evidence="1 2">
    <name type="scientific">Paxillus involutus ATCC 200175</name>
    <dbReference type="NCBI Taxonomy" id="664439"/>
    <lineage>
        <taxon>Eukaryota</taxon>
        <taxon>Fungi</taxon>
        <taxon>Dikarya</taxon>
        <taxon>Basidiomycota</taxon>
        <taxon>Agaricomycotina</taxon>
        <taxon>Agaricomycetes</taxon>
        <taxon>Agaricomycetidae</taxon>
        <taxon>Boletales</taxon>
        <taxon>Paxilineae</taxon>
        <taxon>Paxillaceae</taxon>
        <taxon>Paxillus</taxon>
    </lineage>
</organism>
<dbReference type="PANTHER" id="PTHR38926">
    <property type="entry name" value="F-BOX DOMAIN CONTAINING PROTEIN, EXPRESSED"/>
    <property type="match status" value="1"/>
</dbReference>
<dbReference type="InterPro" id="IPR032675">
    <property type="entry name" value="LRR_dom_sf"/>
</dbReference>
<dbReference type="SUPFAM" id="SSF52047">
    <property type="entry name" value="RNI-like"/>
    <property type="match status" value="1"/>
</dbReference>
<dbReference type="PANTHER" id="PTHR38926:SF72">
    <property type="entry name" value="IM:7136021-RELATED"/>
    <property type="match status" value="1"/>
</dbReference>
<dbReference type="HOGENOM" id="CLU_018544_12_0_1"/>
<evidence type="ECO:0000313" key="1">
    <source>
        <dbReference type="EMBL" id="KIJ13475.1"/>
    </source>
</evidence>
<reference evidence="2" key="2">
    <citation type="submission" date="2015-01" db="EMBL/GenBank/DDBJ databases">
        <title>Evolutionary Origins and Diversification of the Mycorrhizal Mutualists.</title>
        <authorList>
            <consortium name="DOE Joint Genome Institute"/>
            <consortium name="Mycorrhizal Genomics Consortium"/>
            <person name="Kohler A."/>
            <person name="Kuo A."/>
            <person name="Nagy L.G."/>
            <person name="Floudas D."/>
            <person name="Copeland A."/>
            <person name="Barry K.W."/>
            <person name="Cichocki N."/>
            <person name="Veneault-Fourrey C."/>
            <person name="LaButti K."/>
            <person name="Lindquist E.A."/>
            <person name="Lipzen A."/>
            <person name="Lundell T."/>
            <person name="Morin E."/>
            <person name="Murat C."/>
            <person name="Riley R."/>
            <person name="Ohm R."/>
            <person name="Sun H."/>
            <person name="Tunlid A."/>
            <person name="Henrissat B."/>
            <person name="Grigoriev I.V."/>
            <person name="Hibbett D.S."/>
            <person name="Martin F."/>
        </authorList>
    </citation>
    <scope>NUCLEOTIDE SEQUENCE [LARGE SCALE GENOMIC DNA]</scope>
    <source>
        <strain evidence="2">ATCC 200175</strain>
    </source>
</reference>
<dbReference type="OrthoDB" id="3252786at2759"/>
<reference evidence="1 2" key="1">
    <citation type="submission" date="2014-06" db="EMBL/GenBank/DDBJ databases">
        <authorList>
            <consortium name="DOE Joint Genome Institute"/>
            <person name="Kuo A."/>
            <person name="Kohler A."/>
            <person name="Nagy L.G."/>
            <person name="Floudas D."/>
            <person name="Copeland A."/>
            <person name="Barry K.W."/>
            <person name="Cichocki N."/>
            <person name="Veneault-Fourrey C."/>
            <person name="LaButti K."/>
            <person name="Lindquist E.A."/>
            <person name="Lipzen A."/>
            <person name="Lundell T."/>
            <person name="Morin E."/>
            <person name="Murat C."/>
            <person name="Sun H."/>
            <person name="Tunlid A."/>
            <person name="Henrissat B."/>
            <person name="Grigoriev I.V."/>
            <person name="Hibbett D.S."/>
            <person name="Martin F."/>
            <person name="Nordberg H.P."/>
            <person name="Cantor M.N."/>
            <person name="Hua S.X."/>
        </authorList>
    </citation>
    <scope>NUCLEOTIDE SEQUENCE [LARGE SCALE GENOMIC DNA]</scope>
    <source>
        <strain evidence="1 2">ATCC 200175</strain>
    </source>
</reference>
<gene>
    <name evidence="1" type="ORF">PAXINDRAFT_136174</name>
</gene>
<keyword evidence="2" id="KW-1185">Reference proteome</keyword>
<name>A0A0C9TD16_PAXIN</name>
<dbReference type="Gene3D" id="3.80.10.10">
    <property type="entry name" value="Ribonuclease Inhibitor"/>
    <property type="match status" value="1"/>
</dbReference>
<dbReference type="Proteomes" id="UP000053647">
    <property type="component" value="Unassembled WGS sequence"/>
</dbReference>
<proteinExistence type="predicted"/>
<dbReference type="AlphaFoldDB" id="A0A0C9TD16"/>
<accession>A0A0C9TD16</accession>
<protein>
    <recommendedName>
        <fullName evidence="3">F-box domain-containing protein</fullName>
    </recommendedName>
</protein>
<evidence type="ECO:0000313" key="2">
    <source>
        <dbReference type="Proteomes" id="UP000053647"/>
    </source>
</evidence>